<dbReference type="EMBL" id="JAPWTK010000009">
    <property type="protein sequence ID" value="KAJ8960144.1"/>
    <property type="molecule type" value="Genomic_DNA"/>
</dbReference>
<reference evidence="1" key="1">
    <citation type="journal article" date="2023" name="Insect Mol. Biol.">
        <title>Genome sequencing provides insights into the evolution of gene families encoding plant cell wall-degrading enzymes in longhorned beetles.</title>
        <authorList>
            <person name="Shin N.R."/>
            <person name="Okamura Y."/>
            <person name="Kirsch R."/>
            <person name="Pauchet Y."/>
        </authorList>
    </citation>
    <scope>NUCLEOTIDE SEQUENCE</scope>
    <source>
        <strain evidence="1">AMC_N1</strain>
    </source>
</reference>
<evidence type="ECO:0000313" key="1">
    <source>
        <dbReference type="EMBL" id="KAJ8960144.1"/>
    </source>
</evidence>
<name>A0AAV8Z8F1_9CUCU</name>
<accession>A0AAV8Z8F1</accession>
<organism evidence="1 2">
    <name type="scientific">Aromia moschata</name>
    <dbReference type="NCBI Taxonomy" id="1265417"/>
    <lineage>
        <taxon>Eukaryota</taxon>
        <taxon>Metazoa</taxon>
        <taxon>Ecdysozoa</taxon>
        <taxon>Arthropoda</taxon>
        <taxon>Hexapoda</taxon>
        <taxon>Insecta</taxon>
        <taxon>Pterygota</taxon>
        <taxon>Neoptera</taxon>
        <taxon>Endopterygota</taxon>
        <taxon>Coleoptera</taxon>
        <taxon>Polyphaga</taxon>
        <taxon>Cucujiformia</taxon>
        <taxon>Chrysomeloidea</taxon>
        <taxon>Cerambycidae</taxon>
        <taxon>Cerambycinae</taxon>
        <taxon>Callichromatini</taxon>
        <taxon>Aromia</taxon>
    </lineage>
</organism>
<keyword evidence="2" id="KW-1185">Reference proteome</keyword>
<gene>
    <name evidence="1" type="ORF">NQ318_003864</name>
</gene>
<dbReference type="AlphaFoldDB" id="A0AAV8Z8F1"/>
<evidence type="ECO:0000313" key="2">
    <source>
        <dbReference type="Proteomes" id="UP001162162"/>
    </source>
</evidence>
<proteinExistence type="predicted"/>
<sequence>MIVQKVETAAFRRGFPESPAAIRFLLRSSDGAARETAARPWRTITRSYSWRAVQSARACRITARWRINRGRPLDAIGSSRPAASHLTGTVITRVRASAECTRTV</sequence>
<comment type="caution">
    <text evidence="1">The sequence shown here is derived from an EMBL/GenBank/DDBJ whole genome shotgun (WGS) entry which is preliminary data.</text>
</comment>
<dbReference type="Proteomes" id="UP001162162">
    <property type="component" value="Unassembled WGS sequence"/>
</dbReference>
<feature type="non-terminal residue" evidence="1">
    <location>
        <position position="104"/>
    </location>
</feature>
<protein>
    <submittedName>
        <fullName evidence="1">Uncharacterized protein</fullName>
    </submittedName>
</protein>